<reference evidence="3 4" key="1">
    <citation type="submission" date="2019-12" db="EMBL/GenBank/DDBJ databases">
        <title>Draft Genome Sequence of Bifidobacterium adolescentis ZJ2.</title>
        <authorList>
            <person name="Jin Z."/>
        </authorList>
    </citation>
    <scope>NUCLEOTIDE SEQUENCE [LARGE SCALE GENOMIC DNA]</scope>
    <source>
        <strain evidence="3 4">ZJ2</strain>
    </source>
</reference>
<dbReference type="EMBL" id="CP047129">
    <property type="protein sequence ID" value="QHB62774.1"/>
    <property type="molecule type" value="Genomic_DNA"/>
</dbReference>
<feature type="region of interest" description="Disordered" evidence="1">
    <location>
        <begin position="76"/>
        <end position="97"/>
    </location>
</feature>
<dbReference type="Proteomes" id="UP000464884">
    <property type="component" value="Chromosome"/>
</dbReference>
<evidence type="ECO:0000256" key="2">
    <source>
        <dbReference type="SAM" id="Phobius"/>
    </source>
</evidence>
<feature type="transmembrane region" description="Helical" evidence="2">
    <location>
        <begin position="169"/>
        <end position="189"/>
    </location>
</feature>
<accession>A0A6I6QZH7</accession>
<keyword evidence="2" id="KW-0472">Membrane</keyword>
<dbReference type="RefSeq" id="WP_159140670.1">
    <property type="nucleotide sequence ID" value="NZ_CP047129.1"/>
</dbReference>
<keyword evidence="2" id="KW-1133">Transmembrane helix</keyword>
<evidence type="ECO:0000256" key="1">
    <source>
        <dbReference type="SAM" id="MobiDB-lite"/>
    </source>
</evidence>
<evidence type="ECO:0000313" key="4">
    <source>
        <dbReference type="Proteomes" id="UP000464884"/>
    </source>
</evidence>
<evidence type="ECO:0000313" key="3">
    <source>
        <dbReference type="EMBL" id="QHB62774.1"/>
    </source>
</evidence>
<keyword evidence="2" id="KW-0812">Transmembrane</keyword>
<protein>
    <submittedName>
        <fullName evidence="3">Uncharacterized protein</fullName>
    </submittedName>
</protein>
<gene>
    <name evidence="3" type="ORF">F3K97_05510</name>
</gene>
<name>A0A6I6QZH7_BIFAD</name>
<dbReference type="AlphaFoldDB" id="A0A6I6QZH7"/>
<proteinExistence type="predicted"/>
<sequence>MTDSYDDEDETTPLSGLDRDQVWREWGIDLQDATRMADDPEWAKECLWRWRGGEYIRGLRHHRPAPGDLERLESIAAGHGDPTGKEHPDPLPAGTGGDRAWECIDWSEPPLVPAQYFPGVRGRLWERRRLARLKRSWLDDGAYGYDGPREWHPHIVSQYLPEEEMAERVYRAVPAIGVALLIGAGVLMGRMLS</sequence>
<organism evidence="3 4">
    <name type="scientific">Bifidobacterium adolescentis</name>
    <dbReference type="NCBI Taxonomy" id="1680"/>
    <lineage>
        <taxon>Bacteria</taxon>
        <taxon>Bacillati</taxon>
        <taxon>Actinomycetota</taxon>
        <taxon>Actinomycetes</taxon>
        <taxon>Bifidobacteriales</taxon>
        <taxon>Bifidobacteriaceae</taxon>
        <taxon>Bifidobacterium</taxon>
    </lineage>
</organism>